<evidence type="ECO:0000313" key="1">
    <source>
        <dbReference type="EMBL" id="KPY01833.1"/>
    </source>
</evidence>
<dbReference type="InterPro" id="IPR011664">
    <property type="entry name" value="Abi_system_AbiD/AbiF-like"/>
</dbReference>
<organism evidence="1 2">
    <name type="scientific">Pseudomonas amygdali pv. mori</name>
    <dbReference type="NCBI Taxonomy" id="34065"/>
    <lineage>
        <taxon>Bacteria</taxon>
        <taxon>Pseudomonadati</taxon>
        <taxon>Pseudomonadota</taxon>
        <taxon>Gammaproteobacteria</taxon>
        <taxon>Pseudomonadales</taxon>
        <taxon>Pseudomonadaceae</taxon>
        <taxon>Pseudomonas</taxon>
        <taxon>Pseudomonas amygdali</taxon>
    </lineage>
</organism>
<dbReference type="GO" id="GO:0003677">
    <property type="term" value="F:DNA binding"/>
    <property type="evidence" value="ECO:0007669"/>
    <property type="project" value="UniProtKB-KW"/>
</dbReference>
<comment type="caution">
    <text evidence="1">The sequence shown here is derived from an EMBL/GenBank/DDBJ whole genome shotgun (WGS) entry which is preliminary data.</text>
</comment>
<keyword evidence="1" id="KW-0238">DNA-binding</keyword>
<gene>
    <name evidence="1" type="ORF">ALO63_100871</name>
</gene>
<accession>A0A0P9WA82</accession>
<dbReference type="Pfam" id="PF07751">
    <property type="entry name" value="Abi_2"/>
    <property type="match status" value="1"/>
</dbReference>
<dbReference type="EMBL" id="LJQU01000077">
    <property type="protein sequence ID" value="KPY01833.1"/>
    <property type="molecule type" value="Genomic_DNA"/>
</dbReference>
<sequence>MKLFSKPAIDIPAQLALLKQRGLTIQDEGKAHCFLEAVSFFRLTPYMRPFQLSDDAEHGFRPGTRLKELTRLYDFDRRLRLLVIDSIERIEVAARAAISNHMGPQYGAHWYLETRFFQRDYRHQVLLDSIRSKQDKARQDHVRECLRIDTSQSSDARKVQLKNLRAKESYARHYALTYSAPDLMPAWAAMEEITLGELSHLFKGLARDSDKKAIARRIALPGPLLQSWLHTLTTIRNICAHHARLWNRELGIRPELPKTVNFLWPQHLQHPGQHARMFTVLCILNLLMRRVSPHTSWDKRLHELLSEFSEINLTAMGFPPHWQNDPFWQTVVSGQK</sequence>
<protein>
    <submittedName>
        <fullName evidence="1">DNA-binding protein</fullName>
    </submittedName>
</protein>
<reference evidence="1 2" key="1">
    <citation type="submission" date="2015-09" db="EMBL/GenBank/DDBJ databases">
        <title>Genome announcement of multiple Pseudomonas syringae strains.</title>
        <authorList>
            <person name="Thakur S."/>
            <person name="Wang P.W."/>
            <person name="Gong Y."/>
            <person name="Weir B.S."/>
            <person name="Guttman D.S."/>
        </authorList>
    </citation>
    <scope>NUCLEOTIDE SEQUENCE [LARGE SCALE GENOMIC DNA]</scope>
    <source>
        <strain evidence="1 2">ICMP4331</strain>
    </source>
</reference>
<dbReference type="AlphaFoldDB" id="A0A0P9WA82"/>
<proteinExistence type="predicted"/>
<dbReference type="Proteomes" id="UP000050420">
    <property type="component" value="Unassembled WGS sequence"/>
</dbReference>
<name>A0A0P9WA82_PSEA0</name>
<evidence type="ECO:0000313" key="2">
    <source>
        <dbReference type="Proteomes" id="UP000050420"/>
    </source>
</evidence>
<dbReference type="PATRIC" id="fig|34065.5.peg.4680"/>